<dbReference type="PANTHER" id="PTHR43798:SF31">
    <property type="entry name" value="AB HYDROLASE SUPERFAMILY PROTEIN YCLE"/>
    <property type="match status" value="1"/>
</dbReference>
<dbReference type="SUPFAM" id="SSF53474">
    <property type="entry name" value="alpha/beta-Hydrolases"/>
    <property type="match status" value="1"/>
</dbReference>
<organism evidence="3 4">
    <name type="scientific">Allofournierella massiliensis</name>
    <dbReference type="NCBI Taxonomy" id="1650663"/>
    <lineage>
        <taxon>Bacteria</taxon>
        <taxon>Bacillati</taxon>
        <taxon>Bacillota</taxon>
        <taxon>Clostridia</taxon>
        <taxon>Eubacteriales</taxon>
        <taxon>Oscillospiraceae</taxon>
        <taxon>Allofournierella</taxon>
    </lineage>
</organism>
<comment type="caution">
    <text evidence="3">The sequence shown here is derived from an EMBL/GenBank/DDBJ whole genome shotgun (WGS) entry which is preliminary data.</text>
</comment>
<dbReference type="PANTHER" id="PTHR43798">
    <property type="entry name" value="MONOACYLGLYCEROL LIPASE"/>
    <property type="match status" value="1"/>
</dbReference>
<proteinExistence type="predicted"/>
<dbReference type="InterPro" id="IPR029058">
    <property type="entry name" value="AB_hydrolase_fold"/>
</dbReference>
<feature type="domain" description="AB hydrolase-1" evidence="2">
    <location>
        <begin position="20"/>
        <end position="128"/>
    </location>
</feature>
<protein>
    <submittedName>
        <fullName evidence="3">Alpha/beta hydrolase family protein</fullName>
    </submittedName>
</protein>
<evidence type="ECO:0000256" key="1">
    <source>
        <dbReference type="ARBA" id="ARBA00022801"/>
    </source>
</evidence>
<dbReference type="GO" id="GO:0016787">
    <property type="term" value="F:hydrolase activity"/>
    <property type="evidence" value="ECO:0007669"/>
    <property type="project" value="UniProtKB-KW"/>
</dbReference>
<dbReference type="PRINTS" id="PR00111">
    <property type="entry name" value="ABHYDROLASE"/>
</dbReference>
<reference evidence="3 4" key="1">
    <citation type="submission" date="2019-03" db="EMBL/GenBank/DDBJ databases">
        <title>Genomic Encyclopedia of Type Strains, Phase IV (KMG-IV): sequencing the most valuable type-strain genomes for metagenomic binning, comparative biology and taxonomic classification.</title>
        <authorList>
            <person name="Goeker M."/>
        </authorList>
    </citation>
    <scope>NUCLEOTIDE SEQUENCE [LARGE SCALE GENOMIC DNA]</scope>
    <source>
        <strain evidence="3 4">DSM 100451</strain>
    </source>
</reference>
<dbReference type="InterPro" id="IPR000073">
    <property type="entry name" value="AB_hydrolase_1"/>
</dbReference>
<keyword evidence="1 3" id="KW-0378">Hydrolase</keyword>
<dbReference type="InterPro" id="IPR050266">
    <property type="entry name" value="AB_hydrolase_sf"/>
</dbReference>
<evidence type="ECO:0000313" key="3">
    <source>
        <dbReference type="EMBL" id="TCL61728.1"/>
    </source>
</evidence>
<dbReference type="Pfam" id="PF00561">
    <property type="entry name" value="Abhydrolase_1"/>
    <property type="match status" value="1"/>
</dbReference>
<name>A0A4R1R816_9FIRM</name>
<dbReference type="AlphaFoldDB" id="A0A4R1R816"/>
<dbReference type="GO" id="GO:0016020">
    <property type="term" value="C:membrane"/>
    <property type="evidence" value="ECO:0007669"/>
    <property type="project" value="TreeGrafter"/>
</dbReference>
<evidence type="ECO:0000259" key="2">
    <source>
        <dbReference type="Pfam" id="PF00561"/>
    </source>
</evidence>
<accession>A0A4R1R816</accession>
<dbReference type="Gene3D" id="3.40.50.1820">
    <property type="entry name" value="alpha/beta hydrolase"/>
    <property type="match status" value="1"/>
</dbReference>
<dbReference type="GeneID" id="97379879"/>
<dbReference type="Proteomes" id="UP000295184">
    <property type="component" value="Unassembled WGS sequence"/>
</dbReference>
<dbReference type="STRING" id="1650663.GCA_001486665_01789"/>
<dbReference type="EMBL" id="SLUM01000001">
    <property type="protein sequence ID" value="TCL61728.1"/>
    <property type="molecule type" value="Genomic_DNA"/>
</dbReference>
<dbReference type="RefSeq" id="WP_058964191.1">
    <property type="nucleotide sequence ID" value="NZ_CABKVM010000016.1"/>
</dbReference>
<gene>
    <name evidence="3" type="ORF">EDD77_101182</name>
</gene>
<sequence length="219" mass="23926">MYAIVNGLKLFYHKEGSGRPVILLHGNGEDHTIFDVAIKDLARSYTVYALDSRAHGKSDPVPTLTYREMAGDVAAFIRQQGLEKPALVGFSDGGVVALLVALRWPDLPGRLVVAGANMTPTGIKQPWRTLMRVQNRISPDPKLELMLTQPHLAGWQLTGITAPTLVLAGEKDLIDEGQTRRIARSIPGAKLLILPGETHSSYVVHSDKLYPAMANFLRG</sequence>
<evidence type="ECO:0000313" key="4">
    <source>
        <dbReference type="Proteomes" id="UP000295184"/>
    </source>
</evidence>
<dbReference type="OrthoDB" id="9775557at2"/>